<keyword evidence="5 7" id="KW-0732">Signal</keyword>
<evidence type="ECO:0000256" key="6">
    <source>
        <dbReference type="ARBA" id="ARBA00023157"/>
    </source>
</evidence>
<name>A0A5N5FLM2_9ROSA</name>
<accession>A0A5N5FLM2</accession>
<dbReference type="OrthoDB" id="1044402at2759"/>
<evidence type="ECO:0000256" key="7">
    <source>
        <dbReference type="SAM" id="SignalP"/>
    </source>
</evidence>
<dbReference type="AlphaFoldDB" id="A0A5N5FLM2"/>
<feature type="chain" id="PRO_5024340353" evidence="7">
    <location>
        <begin position="23"/>
        <end position="69"/>
    </location>
</feature>
<dbReference type="EMBL" id="SMOL01000695">
    <property type="protein sequence ID" value="KAB2602180.1"/>
    <property type="molecule type" value="Genomic_DNA"/>
</dbReference>
<dbReference type="InterPro" id="IPR008801">
    <property type="entry name" value="RALF"/>
</dbReference>
<dbReference type="Proteomes" id="UP000327157">
    <property type="component" value="Chromosome 10"/>
</dbReference>
<dbReference type="GO" id="GO:0005576">
    <property type="term" value="C:extracellular region"/>
    <property type="evidence" value="ECO:0007669"/>
    <property type="project" value="UniProtKB-SubCell"/>
</dbReference>
<dbReference type="GO" id="GO:0040008">
    <property type="term" value="P:regulation of growth"/>
    <property type="evidence" value="ECO:0007669"/>
    <property type="project" value="UniProtKB-ARBA"/>
</dbReference>
<keyword evidence="9" id="KW-1185">Reference proteome</keyword>
<reference evidence="8 9" key="3">
    <citation type="submission" date="2019-11" db="EMBL/GenBank/DDBJ databases">
        <title>A de novo genome assembly of a pear dwarfing rootstock.</title>
        <authorList>
            <person name="Wang F."/>
            <person name="Wang J."/>
            <person name="Li S."/>
            <person name="Zhang Y."/>
            <person name="Fang M."/>
            <person name="Ma L."/>
            <person name="Zhao Y."/>
            <person name="Jiang S."/>
        </authorList>
    </citation>
    <scope>NUCLEOTIDE SEQUENCE [LARGE SCALE GENOMIC DNA]</scope>
    <source>
        <strain evidence="8">S2</strain>
        <tissue evidence="8">Leaf</tissue>
    </source>
</reference>
<dbReference type="GO" id="GO:0005179">
    <property type="term" value="F:hormone activity"/>
    <property type="evidence" value="ECO:0007669"/>
    <property type="project" value="UniProtKB-KW"/>
</dbReference>
<evidence type="ECO:0000256" key="5">
    <source>
        <dbReference type="ARBA" id="ARBA00022729"/>
    </source>
</evidence>
<comment type="subcellular location">
    <subcellularLocation>
        <location evidence="1">Secreted</location>
    </subcellularLocation>
</comment>
<keyword evidence="3" id="KW-0964">Secreted</keyword>
<evidence type="ECO:0000256" key="3">
    <source>
        <dbReference type="ARBA" id="ARBA00022525"/>
    </source>
</evidence>
<reference evidence="8 9" key="1">
    <citation type="submission" date="2019-09" db="EMBL/GenBank/DDBJ databases">
        <authorList>
            <person name="Ou C."/>
        </authorList>
    </citation>
    <scope>NUCLEOTIDE SEQUENCE [LARGE SCALE GENOMIC DNA]</scope>
    <source>
        <strain evidence="8">S2</strain>
        <tissue evidence="8">Leaf</tissue>
    </source>
</reference>
<proteinExistence type="inferred from homology"/>
<sequence length="69" mass="7651">MKSFILCFLLITLVVLNSEVQAQRNCIDHGVLDPCKRPGGPHPVCNGNTQPANPYDHVCPKIHRCRNGN</sequence>
<evidence type="ECO:0000256" key="2">
    <source>
        <dbReference type="ARBA" id="ARBA00009178"/>
    </source>
</evidence>
<evidence type="ECO:0000256" key="1">
    <source>
        <dbReference type="ARBA" id="ARBA00004613"/>
    </source>
</evidence>
<dbReference type="Pfam" id="PF05498">
    <property type="entry name" value="RALF"/>
    <property type="match status" value="1"/>
</dbReference>
<comment type="similarity">
    <text evidence="2">Belongs to the plant rapid alkalinization factor (RALF) family.</text>
</comment>
<comment type="caution">
    <text evidence="8">The sequence shown here is derived from an EMBL/GenBank/DDBJ whole genome shotgun (WGS) entry which is preliminary data.</text>
</comment>
<keyword evidence="4" id="KW-0372">Hormone</keyword>
<organism evidence="8 9">
    <name type="scientific">Pyrus ussuriensis x Pyrus communis</name>
    <dbReference type="NCBI Taxonomy" id="2448454"/>
    <lineage>
        <taxon>Eukaryota</taxon>
        <taxon>Viridiplantae</taxon>
        <taxon>Streptophyta</taxon>
        <taxon>Embryophyta</taxon>
        <taxon>Tracheophyta</taxon>
        <taxon>Spermatophyta</taxon>
        <taxon>Magnoliopsida</taxon>
        <taxon>eudicotyledons</taxon>
        <taxon>Gunneridae</taxon>
        <taxon>Pentapetalae</taxon>
        <taxon>rosids</taxon>
        <taxon>fabids</taxon>
        <taxon>Rosales</taxon>
        <taxon>Rosaceae</taxon>
        <taxon>Amygdaloideae</taxon>
        <taxon>Maleae</taxon>
        <taxon>Pyrus</taxon>
    </lineage>
</organism>
<evidence type="ECO:0000313" key="9">
    <source>
        <dbReference type="Proteomes" id="UP000327157"/>
    </source>
</evidence>
<keyword evidence="6" id="KW-1015">Disulfide bond</keyword>
<evidence type="ECO:0000256" key="4">
    <source>
        <dbReference type="ARBA" id="ARBA00022702"/>
    </source>
</evidence>
<protein>
    <submittedName>
        <fullName evidence="8">Protein RALF-like 25</fullName>
    </submittedName>
</protein>
<gene>
    <name evidence="8" type="ORF">D8674_003185</name>
</gene>
<evidence type="ECO:0000313" key="8">
    <source>
        <dbReference type="EMBL" id="KAB2602180.1"/>
    </source>
</evidence>
<feature type="signal peptide" evidence="7">
    <location>
        <begin position="1"/>
        <end position="22"/>
    </location>
</feature>
<reference evidence="9" key="2">
    <citation type="submission" date="2019-10" db="EMBL/GenBank/DDBJ databases">
        <title>A de novo genome assembly of a pear dwarfing rootstock.</title>
        <authorList>
            <person name="Wang F."/>
            <person name="Wang J."/>
            <person name="Li S."/>
            <person name="Zhang Y."/>
            <person name="Fang M."/>
            <person name="Ma L."/>
            <person name="Zhao Y."/>
            <person name="Jiang S."/>
        </authorList>
    </citation>
    <scope>NUCLEOTIDE SEQUENCE [LARGE SCALE GENOMIC DNA]</scope>
</reference>